<sequence>MSARSVLILAAAAALPLTAAELPQGVRFDRNGSFRVGDAEFYIQNYSPSWTPAANGSWKELKTKLDKSGLSLSAVMRVGTQSAAVTEAVTPTGENAFRLKFDAKFAEKATVNALHGVFVIPAGEMTVTVDGKPVVLPAEYREMTVYGNSKAKELRFTAAGGAGITVSGDPLKLTIQDNRKFGNETFALRFGATPNAGQMTEASLTLDFKIDPVRTRKVDLAPAANAGFADEVVYDGKGGWTDQGPDNDLRMIRPGTVEVDSLAFDIIDPAKNGGRGALVLSGKNRKFTGSAASLALPENEAGAVNLLHASAWTPKAGEPLGSIVAEYADGSSERIPVRARTDCGNWWNPSAGGNAVVGWSAENPESLVGLYASSFALKKTGPVSLRFEAASPDAVWMIAAVTLSDRPVRFLAVSDKPLEIKANYQWKPLNYKRVIRKGSALDFSFLADAPAGKYGFIRPTAAGTLTFEKAPGKRIRLYGPNLCFTASYLTKEAVDQLADYFVYCGYNTVRIHHHDTLLLDPKAPDTLTLSAEQLDKLDYLFFRMKEKGLYITTDLYTNRTFKPGDNIPECDFYDQRQMKMLIPVSRAAMASWKEFAKRWMTHRNPYTGLTWAEDPALYCINLINEETLTNNWSRTPSSVKLYEEAFRKYCAEKKLPGSSASNGNPVFRRFLHELQEAVLAEQIRFVKDELKMKSLVTSLNYISDIPLTLLRRRFDVVDNHSYFDHPGFPEKQWSLPYSYGQASAISRMAVVPRGMMASRLPGKPFLVTEFNYCNPNIYRAEGGPLIGGYAALQDWDALYRFAWSHGSGSIYKVGGAYGFDAANDPMAQLSDRIAIAMFRRGDVEAAKVTYAYTVPQDCFEQNLTADFPNLFTNLGLIAAIGSVPQGDREIPPGVIELSPADSTKPALLKDAKTAALWEQANKEKLAVSATGQLRLDGRANSFTVTTPRTESVTLKSGSLAAGTLRIRNASCFQTVAAISLDGKALAESDSVLVVQLTNLSNTGILFGNESKRLVKKTGALPLLILKGSATVELASAKPYRVTALDCDGTPYGTVEGSFSNGVYSFKADTTLFPGGVMAYHLTR</sequence>
<organism evidence="2 3">
    <name type="scientific">Victivallis lenta</name>
    <dbReference type="NCBI Taxonomy" id="2606640"/>
    <lineage>
        <taxon>Bacteria</taxon>
        <taxon>Pseudomonadati</taxon>
        <taxon>Lentisphaerota</taxon>
        <taxon>Lentisphaeria</taxon>
        <taxon>Victivallales</taxon>
        <taxon>Victivallaceae</taxon>
        <taxon>Victivallis</taxon>
    </lineage>
</organism>
<keyword evidence="1" id="KW-0732">Signal</keyword>
<reference evidence="2 3" key="1">
    <citation type="submission" date="2019-08" db="EMBL/GenBank/DDBJ databases">
        <title>In-depth cultivation of the pig gut microbiome towards novel bacterial diversity and tailored functional studies.</title>
        <authorList>
            <person name="Wylensek D."/>
            <person name="Hitch T.C.A."/>
            <person name="Clavel T."/>
        </authorList>
    </citation>
    <scope>NUCLEOTIDE SEQUENCE [LARGE SCALE GENOMIC DNA]</scope>
    <source>
        <strain evidence="2 3">BBE-744-WT-12</strain>
    </source>
</reference>
<dbReference type="SUPFAM" id="SSF51445">
    <property type="entry name" value="(Trans)glycosidases"/>
    <property type="match status" value="1"/>
</dbReference>
<dbReference type="Gene3D" id="3.20.20.80">
    <property type="entry name" value="Glycosidases"/>
    <property type="match status" value="1"/>
</dbReference>
<name>A0A844G2J4_9BACT</name>
<dbReference type="EMBL" id="VUNS01000005">
    <property type="protein sequence ID" value="MST96669.1"/>
    <property type="molecule type" value="Genomic_DNA"/>
</dbReference>
<evidence type="ECO:0000313" key="3">
    <source>
        <dbReference type="Proteomes" id="UP000435649"/>
    </source>
</evidence>
<keyword evidence="3" id="KW-1185">Reference proteome</keyword>
<dbReference type="RefSeq" id="WP_154417383.1">
    <property type="nucleotide sequence ID" value="NZ_VUNS01000005.1"/>
</dbReference>
<dbReference type="AlphaFoldDB" id="A0A844G2J4"/>
<evidence type="ECO:0000256" key="1">
    <source>
        <dbReference type="SAM" id="SignalP"/>
    </source>
</evidence>
<evidence type="ECO:0008006" key="4">
    <source>
        <dbReference type="Google" id="ProtNLM"/>
    </source>
</evidence>
<gene>
    <name evidence="2" type="ORF">FYJ85_06370</name>
</gene>
<dbReference type="InterPro" id="IPR017853">
    <property type="entry name" value="GH"/>
</dbReference>
<proteinExistence type="predicted"/>
<feature type="chain" id="PRO_5032849586" description="Cellulase (Glycosyl hydrolase family 5)" evidence="1">
    <location>
        <begin position="20"/>
        <end position="1083"/>
    </location>
</feature>
<protein>
    <recommendedName>
        <fullName evidence="4">Cellulase (Glycosyl hydrolase family 5)</fullName>
    </recommendedName>
</protein>
<feature type="signal peptide" evidence="1">
    <location>
        <begin position="1"/>
        <end position="19"/>
    </location>
</feature>
<accession>A0A844G2J4</accession>
<comment type="caution">
    <text evidence="2">The sequence shown here is derived from an EMBL/GenBank/DDBJ whole genome shotgun (WGS) entry which is preliminary data.</text>
</comment>
<evidence type="ECO:0000313" key="2">
    <source>
        <dbReference type="EMBL" id="MST96669.1"/>
    </source>
</evidence>
<dbReference type="Proteomes" id="UP000435649">
    <property type="component" value="Unassembled WGS sequence"/>
</dbReference>